<protein>
    <recommendedName>
        <fullName evidence="2">Copper chaperone CopZ</fullName>
    </recommendedName>
</protein>
<dbReference type="EMBL" id="JBHSNO010000001">
    <property type="protein sequence ID" value="MFC5587845.1"/>
    <property type="molecule type" value="Genomic_DNA"/>
</dbReference>
<sequence length="68" mass="7399">MENLTLNVQGMSCGHCVSAIETSVGKLAGVSQVKVKIDDAQVEVSFNESQVLLDTIKETIEDQGYEIR</sequence>
<dbReference type="RefSeq" id="WP_381430423.1">
    <property type="nucleotide sequence ID" value="NZ_JBHSNO010000001.1"/>
</dbReference>
<evidence type="ECO:0000256" key="5">
    <source>
        <dbReference type="ARBA" id="ARBA00023186"/>
    </source>
</evidence>
<name>A0ABW0TEL0_9BACL</name>
<dbReference type="Proteomes" id="UP001596109">
    <property type="component" value="Unassembled WGS sequence"/>
</dbReference>
<keyword evidence="3" id="KW-0963">Cytoplasm</keyword>
<dbReference type="CDD" id="cd00371">
    <property type="entry name" value="HMA"/>
    <property type="match status" value="1"/>
</dbReference>
<dbReference type="PANTHER" id="PTHR46594:SF4">
    <property type="entry name" value="P-TYPE CATION-TRANSPORTING ATPASE"/>
    <property type="match status" value="1"/>
</dbReference>
<dbReference type="PANTHER" id="PTHR46594">
    <property type="entry name" value="P-TYPE CATION-TRANSPORTING ATPASE"/>
    <property type="match status" value="1"/>
</dbReference>
<dbReference type="Pfam" id="PF00403">
    <property type="entry name" value="HMA"/>
    <property type="match status" value="1"/>
</dbReference>
<keyword evidence="8" id="KW-1185">Reference proteome</keyword>
<dbReference type="InterPro" id="IPR036163">
    <property type="entry name" value="HMA_dom_sf"/>
</dbReference>
<dbReference type="Gene3D" id="3.30.70.100">
    <property type="match status" value="1"/>
</dbReference>
<dbReference type="InterPro" id="IPR049740">
    <property type="entry name" value="CopZ"/>
</dbReference>
<proteinExistence type="predicted"/>
<comment type="caution">
    <text evidence="7">The sequence shown here is derived from an EMBL/GenBank/DDBJ whole genome shotgun (WGS) entry which is preliminary data.</text>
</comment>
<keyword evidence="5" id="KW-0143">Chaperone</keyword>
<evidence type="ECO:0000256" key="2">
    <source>
        <dbReference type="ARBA" id="ARBA00015313"/>
    </source>
</evidence>
<dbReference type="InterPro" id="IPR006122">
    <property type="entry name" value="HMA_Cu_ion-bd"/>
</dbReference>
<dbReference type="InterPro" id="IPR000428">
    <property type="entry name" value="Cu-bd"/>
</dbReference>
<evidence type="ECO:0000259" key="6">
    <source>
        <dbReference type="PROSITE" id="PS50846"/>
    </source>
</evidence>
<evidence type="ECO:0000256" key="4">
    <source>
        <dbReference type="ARBA" id="ARBA00022723"/>
    </source>
</evidence>
<feature type="domain" description="HMA" evidence="6">
    <location>
        <begin position="2"/>
        <end position="68"/>
    </location>
</feature>
<dbReference type="NCBIfam" id="TIGR00003">
    <property type="entry name" value="copper ion binding protein"/>
    <property type="match status" value="1"/>
</dbReference>
<dbReference type="NCBIfam" id="NF033795">
    <property type="entry name" value="chaper_CopZ_Bs"/>
    <property type="match status" value="1"/>
</dbReference>
<dbReference type="PRINTS" id="PR00944">
    <property type="entry name" value="CUEXPORT"/>
</dbReference>
<evidence type="ECO:0000313" key="7">
    <source>
        <dbReference type="EMBL" id="MFC5587845.1"/>
    </source>
</evidence>
<keyword evidence="4" id="KW-0479">Metal-binding</keyword>
<evidence type="ECO:0000256" key="3">
    <source>
        <dbReference type="ARBA" id="ARBA00022490"/>
    </source>
</evidence>
<comment type="subcellular location">
    <subcellularLocation>
        <location evidence="1">Cytoplasm</location>
    </subcellularLocation>
</comment>
<evidence type="ECO:0000313" key="8">
    <source>
        <dbReference type="Proteomes" id="UP001596109"/>
    </source>
</evidence>
<reference evidence="8" key="1">
    <citation type="journal article" date="2019" name="Int. J. Syst. Evol. Microbiol.">
        <title>The Global Catalogue of Microorganisms (GCM) 10K type strain sequencing project: providing services to taxonomists for standard genome sequencing and annotation.</title>
        <authorList>
            <consortium name="The Broad Institute Genomics Platform"/>
            <consortium name="The Broad Institute Genome Sequencing Center for Infectious Disease"/>
            <person name="Wu L."/>
            <person name="Ma J."/>
        </authorList>
    </citation>
    <scope>NUCLEOTIDE SEQUENCE [LARGE SCALE GENOMIC DNA]</scope>
    <source>
        <strain evidence="8">CGMCC 4.1434</strain>
    </source>
</reference>
<organism evidence="7 8">
    <name type="scientific">Sporosarcina soli</name>
    <dbReference type="NCBI Taxonomy" id="334736"/>
    <lineage>
        <taxon>Bacteria</taxon>
        <taxon>Bacillati</taxon>
        <taxon>Bacillota</taxon>
        <taxon>Bacilli</taxon>
        <taxon>Bacillales</taxon>
        <taxon>Caryophanaceae</taxon>
        <taxon>Sporosarcina</taxon>
    </lineage>
</organism>
<evidence type="ECO:0000256" key="1">
    <source>
        <dbReference type="ARBA" id="ARBA00004496"/>
    </source>
</evidence>
<accession>A0ABW0TEL0</accession>
<dbReference type="InterPro" id="IPR006121">
    <property type="entry name" value="HMA_dom"/>
</dbReference>
<dbReference type="SUPFAM" id="SSF55008">
    <property type="entry name" value="HMA, heavy metal-associated domain"/>
    <property type="match status" value="1"/>
</dbReference>
<dbReference type="PROSITE" id="PS50846">
    <property type="entry name" value="HMA_2"/>
    <property type="match status" value="1"/>
</dbReference>
<gene>
    <name evidence="7" type="primary">copZ</name>
    <name evidence="7" type="ORF">ACFPRA_02855</name>
</gene>